<evidence type="ECO:0000313" key="4">
    <source>
        <dbReference type="Proteomes" id="UP000217349"/>
    </source>
</evidence>
<dbReference type="RefSeq" id="WP_096046320.1">
    <property type="nucleotide sequence ID" value="NZ_CP023275.1"/>
</dbReference>
<dbReference type="GO" id="GO:0046872">
    <property type="term" value="F:metal ion binding"/>
    <property type="evidence" value="ECO:0007669"/>
    <property type="project" value="InterPro"/>
</dbReference>
<reference evidence="2" key="4">
    <citation type="journal article" date="2020" name="MicrobiologyOpen">
        <title>Tetrachloroethene respiration in Sulfurospirillum species is regulated by a two-component system as unraveled by comparative genomics, transcriptomics, and regulator binding studies.</title>
        <authorList>
            <person name="Esken J."/>
            <person name="Goris T."/>
            <person name="Gadkari J."/>
            <person name="Bischler T."/>
            <person name="Forstner K.U."/>
            <person name="Sharma C.M."/>
            <person name="Diekert G."/>
            <person name="Schubert T."/>
        </authorList>
    </citation>
    <scope>NUCLEOTIDE SEQUENCE</scope>
    <source>
        <strain evidence="2">JPD-1</strain>
    </source>
</reference>
<dbReference type="KEGG" id="sulj:SJPD1_1107"/>
<gene>
    <name evidence="3" type="ORF">FA584_11945</name>
    <name evidence="2" type="ORF">SJPD1_1107</name>
</gene>
<dbReference type="InterPro" id="IPR012347">
    <property type="entry name" value="Ferritin-like"/>
</dbReference>
<organism evidence="2 4">
    <name type="scientific">Sulfurospirillum diekertiae</name>
    <dbReference type="NCBI Taxonomy" id="1854492"/>
    <lineage>
        <taxon>Bacteria</taxon>
        <taxon>Pseudomonadati</taxon>
        <taxon>Campylobacterota</taxon>
        <taxon>Epsilonproteobacteria</taxon>
        <taxon>Campylobacterales</taxon>
        <taxon>Sulfurospirillaceae</taxon>
        <taxon>Sulfurospirillum</taxon>
    </lineage>
</organism>
<dbReference type="PANTHER" id="PTHR33531">
    <property type="entry name" value="RUBRERYTHRIN SUBFAMILY"/>
    <property type="match status" value="1"/>
</dbReference>
<feature type="domain" description="Rubrerythrin diiron-binding" evidence="1">
    <location>
        <begin position="5"/>
        <end position="140"/>
    </location>
</feature>
<dbReference type="EMBL" id="CP023275">
    <property type="protein sequence ID" value="ATB69219.1"/>
    <property type="molecule type" value="Genomic_DNA"/>
</dbReference>
<protein>
    <submittedName>
        <fullName evidence="3">Ferritin family protein</fullName>
    </submittedName>
    <submittedName>
        <fullName evidence="2">Ferritin-like protein</fullName>
    </submittedName>
</protein>
<dbReference type="AlphaFoldDB" id="A0A290HV28"/>
<name>A0A290HV28_9BACT</name>
<dbReference type="SUPFAM" id="SSF47240">
    <property type="entry name" value="Ferritin-like"/>
    <property type="match status" value="1"/>
</dbReference>
<accession>A0A6G9VVA0</accession>
<dbReference type="EMBL" id="CP039734">
    <property type="protein sequence ID" value="QIR76868.1"/>
    <property type="molecule type" value="Genomic_DNA"/>
</dbReference>
<dbReference type="InterPro" id="IPR003251">
    <property type="entry name" value="Rr_diiron-bd_dom"/>
</dbReference>
<reference evidence="3" key="5">
    <citation type="submission" date="2020-08" db="EMBL/GenBank/DDBJ databases">
        <authorList>
            <person name="Yang Y."/>
            <person name="Huo L."/>
            <person name="Yan J."/>
        </authorList>
    </citation>
    <scope>NUCLEOTIDE SEQUENCE</scope>
    <source>
        <strain evidence="3">ACSDCE</strain>
    </source>
</reference>
<dbReference type="Pfam" id="PF02915">
    <property type="entry name" value="Rubrerythrin"/>
    <property type="match status" value="1"/>
</dbReference>
<dbReference type="Proteomes" id="UP000217349">
    <property type="component" value="Chromosome"/>
</dbReference>
<dbReference type="PANTHER" id="PTHR33531:SF7">
    <property type="entry name" value="HYPOTHETICAL MEMBRANE PROTEIN, CONSERVED"/>
    <property type="match status" value="1"/>
</dbReference>
<dbReference type="InterPro" id="IPR009078">
    <property type="entry name" value="Ferritin-like_SF"/>
</dbReference>
<proteinExistence type="predicted"/>
<dbReference type="Proteomes" id="UP000502831">
    <property type="component" value="Chromosome"/>
</dbReference>
<evidence type="ECO:0000259" key="1">
    <source>
        <dbReference type="Pfam" id="PF02915"/>
    </source>
</evidence>
<evidence type="ECO:0000313" key="2">
    <source>
        <dbReference type="EMBL" id="ATB69219.1"/>
    </source>
</evidence>
<reference evidence="4" key="2">
    <citation type="submission" date="2017-09" db="EMBL/GenBank/DDBJ databases">
        <title>The complete genome of Sulfurospirillum sp. JPD-1.</title>
        <authorList>
            <person name="Goris T."/>
        </authorList>
    </citation>
    <scope>NUCLEOTIDE SEQUENCE [LARGE SCALE GENOMIC DNA]</scope>
    <source>
        <strain evidence="4">JPD-1</strain>
    </source>
</reference>
<reference evidence="2" key="3">
    <citation type="submission" date="2017-09" db="EMBL/GenBank/DDBJ databases">
        <authorList>
            <person name="Goris T."/>
        </authorList>
    </citation>
    <scope>NUCLEOTIDE SEQUENCE</scope>
    <source>
        <strain evidence="2">JPD-1</strain>
    </source>
</reference>
<reference evidence="3 5" key="1">
    <citation type="journal article" date="2017" name="Environ. Sci. Technol.">
        <title>Organohalide Respiration with Chlorinated Ethenes under Low pH Conditions.</title>
        <authorList>
            <person name="Yang Y."/>
            <person name="Capiro N.L."/>
            <person name="Marcet T.F."/>
            <person name="Yan J."/>
            <person name="Pennell K.D."/>
            <person name="Loffler F.E."/>
        </authorList>
    </citation>
    <scope>NUCLEOTIDE SEQUENCE [LARGE SCALE GENOMIC DNA]</scope>
    <source>
        <strain evidence="3 5">ACSDCE</strain>
    </source>
</reference>
<dbReference type="Gene3D" id="1.20.1260.10">
    <property type="match status" value="1"/>
</dbReference>
<sequence length="169" mass="19880">MNIYEYAMNVEKDGERYYRELASKTDNVGVKAILTMLADEEAKHYVVFDKMNKNQVIPTQPTVDIFKHTQNIFQKMRKENTSPRFTQDQIEFYKSALRSEDSSYKFYTEKALMLEDGEQKKAFLRIAEEERSHLVLLENLVEYVSAPESWVESAEFNHLSDKFVQKATL</sequence>
<evidence type="ECO:0000313" key="3">
    <source>
        <dbReference type="EMBL" id="QIR76868.1"/>
    </source>
</evidence>
<dbReference type="GO" id="GO:0016491">
    <property type="term" value="F:oxidoreductase activity"/>
    <property type="evidence" value="ECO:0007669"/>
    <property type="project" value="InterPro"/>
</dbReference>
<evidence type="ECO:0000313" key="5">
    <source>
        <dbReference type="Proteomes" id="UP000502831"/>
    </source>
</evidence>
<dbReference type="CDD" id="cd01045">
    <property type="entry name" value="Ferritin_like_AB"/>
    <property type="match status" value="1"/>
</dbReference>
<dbReference type="OrthoDB" id="9792569at2"/>
<accession>A0A290HV28</accession>